<keyword evidence="3" id="KW-1185">Reference proteome</keyword>
<sequence length="324" mass="35030">MMAHTSEYRTSSEIEREIEQDRLRIEEKITAIQQRMSPGQMLDEALSYVKSSGGAEYFTNLGHSLKTNPIPVALMGISLAWLMANPGDRGSSHDEESYPLATVDGGVRRIGPAEADGEHRYSHFVDSAGKSFKALTDETGRRAGHFLDEGGKAYRGFADATGRQIHDIRDEAGRVFEETSGWTAKAWRQVGSATRSVGRSATGAATQTWDRAGRLNEGLVERFRDQPLIGGALAFAVGAAIGAALPSTRAEDEIMGDASDEARERLSEQASRTLDKAENAASDVYSKAASVASDVHDVGRQRIAEEASAFQTGDGKDLSSRRPH</sequence>
<proteinExistence type="predicted"/>
<dbReference type="AlphaFoldDB" id="A0A1X7DKF5"/>
<evidence type="ECO:0008006" key="4">
    <source>
        <dbReference type="Google" id="ProtNLM"/>
    </source>
</evidence>
<reference evidence="3" key="1">
    <citation type="submission" date="2017-04" db="EMBL/GenBank/DDBJ databases">
        <authorList>
            <person name="Varghese N."/>
            <person name="Submissions S."/>
        </authorList>
    </citation>
    <scope>NUCLEOTIDE SEQUENCE [LARGE SCALE GENOMIC DNA]</scope>
    <source>
        <strain evidence="3">B4P</strain>
    </source>
</reference>
<name>A0A1X7DKF5_9HYPH</name>
<accession>A0A1X7DKF5</accession>
<dbReference type="EMBL" id="FXAF01000003">
    <property type="protein sequence ID" value="SMF17026.1"/>
    <property type="molecule type" value="Genomic_DNA"/>
</dbReference>
<feature type="compositionally biased region" description="Basic and acidic residues" evidence="1">
    <location>
        <begin position="314"/>
        <end position="324"/>
    </location>
</feature>
<feature type="compositionally biased region" description="Basic and acidic residues" evidence="1">
    <location>
        <begin position="260"/>
        <end position="278"/>
    </location>
</feature>
<feature type="region of interest" description="Disordered" evidence="1">
    <location>
        <begin position="303"/>
        <end position="324"/>
    </location>
</feature>
<feature type="region of interest" description="Disordered" evidence="1">
    <location>
        <begin position="252"/>
        <end position="280"/>
    </location>
</feature>
<dbReference type="STRING" id="464029.SAMN02982989_5505"/>
<dbReference type="Proteomes" id="UP000192903">
    <property type="component" value="Unassembled WGS sequence"/>
</dbReference>
<evidence type="ECO:0000313" key="2">
    <source>
        <dbReference type="EMBL" id="SMF17026.1"/>
    </source>
</evidence>
<dbReference type="InterPro" id="IPR022062">
    <property type="entry name" value="DUF3618"/>
</dbReference>
<protein>
    <recommendedName>
        <fullName evidence="4">Nutrient deprivation-induced protein</fullName>
    </recommendedName>
</protein>
<dbReference type="RefSeq" id="WP_423856246.1">
    <property type="nucleotide sequence ID" value="NZ_FXAF01000003.1"/>
</dbReference>
<dbReference type="Pfam" id="PF12277">
    <property type="entry name" value="DUF3618"/>
    <property type="match status" value="1"/>
</dbReference>
<gene>
    <name evidence="2" type="ORF">SAMN02982989_5505</name>
</gene>
<evidence type="ECO:0000313" key="3">
    <source>
        <dbReference type="Proteomes" id="UP000192903"/>
    </source>
</evidence>
<organism evidence="2 3">
    <name type="scientific">Xaviernesmea oryzae</name>
    <dbReference type="NCBI Taxonomy" id="464029"/>
    <lineage>
        <taxon>Bacteria</taxon>
        <taxon>Pseudomonadati</taxon>
        <taxon>Pseudomonadota</taxon>
        <taxon>Alphaproteobacteria</taxon>
        <taxon>Hyphomicrobiales</taxon>
        <taxon>Rhizobiaceae</taxon>
        <taxon>Rhizobium/Agrobacterium group</taxon>
        <taxon>Xaviernesmea</taxon>
    </lineage>
</organism>
<evidence type="ECO:0000256" key="1">
    <source>
        <dbReference type="SAM" id="MobiDB-lite"/>
    </source>
</evidence>